<dbReference type="GO" id="GO:0005634">
    <property type="term" value="C:nucleus"/>
    <property type="evidence" value="ECO:0007669"/>
    <property type="project" value="UniProtKB-SubCell"/>
</dbReference>
<evidence type="ECO:0000256" key="3">
    <source>
        <dbReference type="ARBA" id="ARBA00022771"/>
    </source>
</evidence>
<accession>B8MVJ2</accession>
<dbReference type="RefSeq" id="XP_002488829.1">
    <property type="nucleotide sequence ID" value="XM_002488784.1"/>
</dbReference>
<keyword evidence="7" id="KW-1185">Reference proteome</keyword>
<keyword evidence="3" id="KW-0863">Zinc-finger</keyword>
<dbReference type="InParanoid" id="B8MVJ2"/>
<dbReference type="EMBL" id="EQ962664">
    <property type="protein sequence ID" value="EED11419.1"/>
    <property type="molecule type" value="Genomic_DNA"/>
</dbReference>
<keyword evidence="2" id="KW-0479">Metal-binding</keyword>
<comment type="subcellular location">
    <subcellularLocation>
        <location evidence="1">Nucleus</location>
    </subcellularLocation>
</comment>
<dbReference type="VEuPathDB" id="FungiDB:TSTA_080330"/>
<dbReference type="PANTHER" id="PTHR46481">
    <property type="entry name" value="ZINC FINGER BED DOMAIN-CONTAINING PROTEIN 4"/>
    <property type="match status" value="1"/>
</dbReference>
<evidence type="ECO:0000256" key="4">
    <source>
        <dbReference type="ARBA" id="ARBA00022833"/>
    </source>
</evidence>
<evidence type="ECO:0000256" key="1">
    <source>
        <dbReference type="ARBA" id="ARBA00004123"/>
    </source>
</evidence>
<proteinExistence type="predicted"/>
<keyword evidence="5" id="KW-0539">Nucleus</keyword>
<dbReference type="InterPro" id="IPR012337">
    <property type="entry name" value="RNaseH-like_sf"/>
</dbReference>
<gene>
    <name evidence="6" type="ORF">TSTA_080330</name>
</gene>
<evidence type="ECO:0000313" key="7">
    <source>
        <dbReference type="Proteomes" id="UP000001745"/>
    </source>
</evidence>
<dbReference type="HOGENOM" id="CLU_662529_0_0_1"/>
<name>B8MVJ2_TALSN</name>
<sequence>METRGKRQNYFALNDSYNNKALPKDQLSSPPPESLIPSTLTQLEYNAFLGIPDVEINPSESTSQSLSYLTTSTAIDSSIVSYTQHLLPIANKEAWFWAYFSKHEILPFQRIFSNILGVALPFTSRLSCKTIALSLDIWTSKNHLPILRIISYWLTESFDYRESVLEFKELLGPHSGENLAAAVEDVPLELDLQSKLTTITGDNASNNEKMVSILSQNLRQKLGVNPLFRGSESYVCCLAHILNLIVKDILKTLKSSNIEEAHVVSETFSKDLYPSFLDTLKSLTKAMSLAVPIYYKLHDLLDKASKRKERFLDLDKDISLAVKEAMKKYKKHYTFIDTSDIYYTTLILDPQIKGDLLLNKLEDKTTGREILQALRDNLHRDYSVATIELSLPTGQSLLEHNIKHSDVESQLLKRL</sequence>
<dbReference type="InterPro" id="IPR052035">
    <property type="entry name" value="ZnF_BED_domain_contain"/>
</dbReference>
<dbReference type="PANTHER" id="PTHR46481:SF10">
    <property type="entry name" value="ZINC FINGER BED DOMAIN-CONTAINING PROTEIN 39"/>
    <property type="match status" value="1"/>
</dbReference>
<dbReference type="GO" id="GO:0008270">
    <property type="term" value="F:zinc ion binding"/>
    <property type="evidence" value="ECO:0007669"/>
    <property type="project" value="UniProtKB-KW"/>
</dbReference>
<evidence type="ECO:0000313" key="6">
    <source>
        <dbReference type="EMBL" id="EED11419.1"/>
    </source>
</evidence>
<dbReference type="AlphaFoldDB" id="B8MVJ2"/>
<dbReference type="Proteomes" id="UP000001745">
    <property type="component" value="Unassembled WGS sequence"/>
</dbReference>
<dbReference type="SUPFAM" id="SSF53098">
    <property type="entry name" value="Ribonuclease H-like"/>
    <property type="match status" value="1"/>
</dbReference>
<reference evidence="7" key="1">
    <citation type="journal article" date="2015" name="Genome Announc.">
        <title>Genome sequence of the AIDS-associated pathogen Penicillium marneffei (ATCC18224) and its near taxonomic relative Talaromyces stipitatus (ATCC10500).</title>
        <authorList>
            <person name="Nierman W.C."/>
            <person name="Fedorova-Abrams N.D."/>
            <person name="Andrianopoulos A."/>
        </authorList>
    </citation>
    <scope>NUCLEOTIDE SEQUENCE [LARGE SCALE GENOMIC DNA]</scope>
    <source>
        <strain evidence="7">ATCC 10500 / CBS 375.48 / QM 6759 / NRRL 1006</strain>
    </source>
</reference>
<dbReference type="OrthoDB" id="2976890at2759"/>
<dbReference type="GeneID" id="8108956"/>
<evidence type="ECO:0000256" key="2">
    <source>
        <dbReference type="ARBA" id="ARBA00022723"/>
    </source>
</evidence>
<organism evidence="6 7">
    <name type="scientific">Talaromyces stipitatus (strain ATCC 10500 / CBS 375.48 / QM 6759 / NRRL 1006)</name>
    <name type="common">Penicillium stipitatum</name>
    <dbReference type="NCBI Taxonomy" id="441959"/>
    <lineage>
        <taxon>Eukaryota</taxon>
        <taxon>Fungi</taxon>
        <taxon>Dikarya</taxon>
        <taxon>Ascomycota</taxon>
        <taxon>Pezizomycotina</taxon>
        <taxon>Eurotiomycetes</taxon>
        <taxon>Eurotiomycetidae</taxon>
        <taxon>Eurotiales</taxon>
        <taxon>Trichocomaceae</taxon>
        <taxon>Talaromyces</taxon>
        <taxon>Talaromyces sect. Talaromyces</taxon>
    </lineage>
</organism>
<evidence type="ECO:0000256" key="5">
    <source>
        <dbReference type="ARBA" id="ARBA00023242"/>
    </source>
</evidence>
<keyword evidence="4" id="KW-0862">Zinc</keyword>
<protein>
    <recommendedName>
        <fullName evidence="8">HAT C-terminal dimerisation domain-containing protein</fullName>
    </recommendedName>
</protein>
<dbReference type="PhylomeDB" id="B8MVJ2"/>
<evidence type="ECO:0008006" key="8">
    <source>
        <dbReference type="Google" id="ProtNLM"/>
    </source>
</evidence>
<dbReference type="eggNOG" id="KOG1121">
    <property type="taxonomic scope" value="Eukaryota"/>
</dbReference>